<reference evidence="2" key="1">
    <citation type="submission" date="2017-09" db="EMBL/GenBank/DDBJ databases">
        <title>Depth-based differentiation of microbial function through sediment-hosted aquifers and enrichment of novel symbionts in the deep terrestrial subsurface.</title>
        <authorList>
            <person name="Probst A.J."/>
            <person name="Ladd B."/>
            <person name="Jarett J.K."/>
            <person name="Geller-Mcgrath D.E."/>
            <person name="Sieber C.M.K."/>
            <person name="Emerson J.B."/>
            <person name="Anantharaman K."/>
            <person name="Thomas B.C."/>
            <person name="Malmstrom R."/>
            <person name="Stieglmeier M."/>
            <person name="Klingl A."/>
            <person name="Woyke T."/>
            <person name="Ryan C.M."/>
            <person name="Banfield J.F."/>
        </authorList>
    </citation>
    <scope>NUCLEOTIDE SEQUENCE [LARGE SCALE GENOMIC DNA]</scope>
</reference>
<sequence length="359" mass="41015">MEDLGKGIKAGKVAEPTGTKVAMIKQDILAKYPESLYLPIWLVKTNDTTYRRFNYDIDIKSKFDFGLVNLASLIKDTIKPSLSSKVQRRTDIVVTIEESKFGEKGKSEIAEMEDGIDLPYLSRRIFDVVDNPFSAREYANCAMKILETEIEIANLKSNFGFIVNEIATAYDKSKRDQEKSIFESLANDHRIILALSEDKKLGFKIPDKETIPISQYPNLYNSYLFDDLDVTTLNGLEEQIAKTIDEKENVIWWFRNKPNKNWYGVKGWRKGNIYPDFISAKKGTDGKLDLVYVIESKGEHLGGSEDTIYKKSVFKAINETNKQIISNNISLVKFKVNDKFHFEVVDQEEVVARIGLLFA</sequence>
<gene>
    <name evidence="1" type="ORF">COT49_03020</name>
</gene>
<dbReference type="AlphaFoldDB" id="A0A2H0XD95"/>
<accession>A0A2H0XD95</accession>
<name>A0A2H0XD95_UNCKA</name>
<proteinExistence type="predicted"/>
<dbReference type="Proteomes" id="UP000230340">
    <property type="component" value="Unassembled WGS sequence"/>
</dbReference>
<comment type="caution">
    <text evidence="1">The sequence shown here is derived from an EMBL/GenBank/DDBJ whole genome shotgun (WGS) entry which is preliminary data.</text>
</comment>
<dbReference type="EMBL" id="PEYT01000026">
    <property type="protein sequence ID" value="PIS22906.1"/>
    <property type="molecule type" value="Genomic_DNA"/>
</dbReference>
<evidence type="ECO:0000313" key="2">
    <source>
        <dbReference type="Proteomes" id="UP000230340"/>
    </source>
</evidence>
<organism evidence="1 2">
    <name type="scientific">candidate division WWE3 bacterium CG08_land_8_20_14_0_20_40_13</name>
    <dbReference type="NCBI Taxonomy" id="1975084"/>
    <lineage>
        <taxon>Bacteria</taxon>
        <taxon>Katanobacteria</taxon>
    </lineage>
</organism>
<protein>
    <submittedName>
        <fullName evidence="1">Uncharacterized protein</fullName>
    </submittedName>
</protein>
<evidence type="ECO:0000313" key="1">
    <source>
        <dbReference type="EMBL" id="PIS22906.1"/>
    </source>
</evidence>